<keyword evidence="5 15" id="KW-0808">Transferase</keyword>
<dbReference type="GO" id="GO:0005634">
    <property type="term" value="C:nucleus"/>
    <property type="evidence" value="ECO:0007669"/>
    <property type="project" value="TreeGrafter"/>
</dbReference>
<dbReference type="InterPro" id="IPR011009">
    <property type="entry name" value="Kinase-like_dom_sf"/>
</dbReference>
<evidence type="ECO:0000256" key="5">
    <source>
        <dbReference type="ARBA" id="ARBA00022679"/>
    </source>
</evidence>
<dbReference type="InterPro" id="IPR036947">
    <property type="entry name" value="POLO_box_dom_sf"/>
</dbReference>
<keyword evidence="9" id="KW-0067">ATP-binding</keyword>
<protein>
    <recommendedName>
        <fullName evidence="2">polo kinase</fullName>
        <ecNumber evidence="2">2.7.11.21</ecNumber>
    </recommendedName>
</protein>
<dbReference type="OrthoDB" id="408964at2759"/>
<dbReference type="CDD" id="cd13117">
    <property type="entry name" value="POLO_box_2"/>
    <property type="match status" value="1"/>
</dbReference>
<evidence type="ECO:0000256" key="9">
    <source>
        <dbReference type="ARBA" id="ARBA00022840"/>
    </source>
</evidence>
<dbReference type="FunFam" id="1.10.510.10:FF:001887">
    <property type="entry name" value="Uncharacterized protein"/>
    <property type="match status" value="1"/>
</dbReference>
<evidence type="ECO:0000256" key="11">
    <source>
        <dbReference type="ARBA" id="ARBA00048347"/>
    </source>
</evidence>
<proteinExistence type="predicted"/>
<evidence type="ECO:0000256" key="10">
    <source>
        <dbReference type="ARBA" id="ARBA00047802"/>
    </source>
</evidence>
<dbReference type="GO" id="GO:0005813">
    <property type="term" value="C:centrosome"/>
    <property type="evidence" value="ECO:0007669"/>
    <property type="project" value="TreeGrafter"/>
</dbReference>
<comment type="catalytic activity">
    <reaction evidence="10">
        <text>L-threonyl-[protein] + ATP = O-phospho-L-threonyl-[protein] + ADP + H(+)</text>
        <dbReference type="Rhea" id="RHEA:46608"/>
        <dbReference type="Rhea" id="RHEA-COMP:11060"/>
        <dbReference type="Rhea" id="RHEA-COMP:11605"/>
        <dbReference type="ChEBI" id="CHEBI:15378"/>
        <dbReference type="ChEBI" id="CHEBI:30013"/>
        <dbReference type="ChEBI" id="CHEBI:30616"/>
        <dbReference type="ChEBI" id="CHEBI:61977"/>
        <dbReference type="ChEBI" id="CHEBI:456216"/>
        <dbReference type="EC" id="2.7.11.21"/>
    </reaction>
</comment>
<feature type="region of interest" description="Disordered" evidence="12">
    <location>
        <begin position="292"/>
        <end position="313"/>
    </location>
</feature>
<feature type="domain" description="Protein kinase" evidence="13">
    <location>
        <begin position="1"/>
        <end position="236"/>
    </location>
</feature>
<evidence type="ECO:0000256" key="1">
    <source>
        <dbReference type="ARBA" id="ARBA00004496"/>
    </source>
</evidence>
<dbReference type="GO" id="GO:0004674">
    <property type="term" value="F:protein serine/threonine kinase activity"/>
    <property type="evidence" value="ECO:0007669"/>
    <property type="project" value="UniProtKB-KW"/>
</dbReference>
<dbReference type="SUPFAM" id="SSF82615">
    <property type="entry name" value="Polo-box domain"/>
    <property type="match status" value="2"/>
</dbReference>
<dbReference type="AlphaFoldDB" id="A0A812ENI6"/>
<dbReference type="PANTHER" id="PTHR24345">
    <property type="entry name" value="SERINE/THREONINE-PROTEIN KINASE PLK"/>
    <property type="match status" value="1"/>
</dbReference>
<dbReference type="CDD" id="cd14099">
    <property type="entry name" value="STKc_PLK"/>
    <property type="match status" value="1"/>
</dbReference>
<dbReference type="InterPro" id="IPR033695">
    <property type="entry name" value="POLO_box_2"/>
</dbReference>
<dbReference type="InterPro" id="IPR008271">
    <property type="entry name" value="Ser/Thr_kinase_AS"/>
</dbReference>
<keyword evidence="4" id="KW-0723">Serine/threonine-protein kinase</keyword>
<keyword evidence="16" id="KW-1185">Reference proteome</keyword>
<evidence type="ECO:0000256" key="7">
    <source>
        <dbReference type="ARBA" id="ARBA00022741"/>
    </source>
</evidence>
<evidence type="ECO:0000256" key="6">
    <source>
        <dbReference type="ARBA" id="ARBA00022737"/>
    </source>
</evidence>
<evidence type="ECO:0000256" key="8">
    <source>
        <dbReference type="ARBA" id="ARBA00022777"/>
    </source>
</evidence>
<accession>A0A812ENI6</accession>
<evidence type="ECO:0000256" key="3">
    <source>
        <dbReference type="ARBA" id="ARBA00022490"/>
    </source>
</evidence>
<keyword evidence="3" id="KW-0963">Cytoplasm</keyword>
<evidence type="ECO:0000256" key="2">
    <source>
        <dbReference type="ARBA" id="ARBA00012424"/>
    </source>
</evidence>
<evidence type="ECO:0000259" key="14">
    <source>
        <dbReference type="PROSITE" id="PS50078"/>
    </source>
</evidence>
<dbReference type="InterPro" id="IPR000959">
    <property type="entry name" value="POLO_box_dom"/>
</dbReference>
<dbReference type="GO" id="GO:0005737">
    <property type="term" value="C:cytoplasm"/>
    <property type="evidence" value="ECO:0007669"/>
    <property type="project" value="UniProtKB-SubCell"/>
</dbReference>
<keyword evidence="8" id="KW-0418">Kinase</keyword>
<dbReference type="FunFam" id="3.30.1120.30:FF:000001">
    <property type="entry name" value="Serine/threonine-protein kinase PLK"/>
    <property type="match status" value="1"/>
</dbReference>
<dbReference type="Proteomes" id="UP000597762">
    <property type="component" value="Unassembled WGS sequence"/>
</dbReference>
<dbReference type="PROSITE" id="PS50011">
    <property type="entry name" value="PROTEIN_KINASE_DOM"/>
    <property type="match status" value="1"/>
</dbReference>
<dbReference type="InterPro" id="IPR000719">
    <property type="entry name" value="Prot_kinase_dom"/>
</dbReference>
<dbReference type="GO" id="GO:0000776">
    <property type="term" value="C:kinetochore"/>
    <property type="evidence" value="ECO:0007669"/>
    <property type="project" value="TreeGrafter"/>
</dbReference>
<keyword evidence="7" id="KW-0547">Nucleotide-binding</keyword>
<dbReference type="PROSITE" id="PS00108">
    <property type="entry name" value="PROTEIN_KINASE_ST"/>
    <property type="match status" value="1"/>
</dbReference>
<reference evidence="15" key="1">
    <citation type="submission" date="2021-01" db="EMBL/GenBank/DDBJ databases">
        <authorList>
            <person name="Li R."/>
            <person name="Bekaert M."/>
        </authorList>
    </citation>
    <scope>NUCLEOTIDE SEQUENCE</scope>
    <source>
        <strain evidence="15">Farmed</strain>
    </source>
</reference>
<dbReference type="EMBL" id="CAHIKZ030005563">
    <property type="protein sequence ID" value="CAE1329875.1"/>
    <property type="molecule type" value="Genomic_DNA"/>
</dbReference>
<evidence type="ECO:0000313" key="16">
    <source>
        <dbReference type="Proteomes" id="UP000597762"/>
    </source>
</evidence>
<dbReference type="Pfam" id="PF00659">
    <property type="entry name" value="POLO_box"/>
    <property type="match status" value="2"/>
</dbReference>
<dbReference type="Gene3D" id="1.10.510.10">
    <property type="entry name" value="Transferase(Phosphotransferase) domain 1"/>
    <property type="match status" value="1"/>
</dbReference>
<dbReference type="EC" id="2.7.11.21" evidence="2"/>
<gene>
    <name evidence="15" type="ORF">SPHA_79264</name>
</gene>
<dbReference type="SUPFAM" id="SSF56112">
    <property type="entry name" value="Protein kinase-like (PK-like)"/>
    <property type="match status" value="1"/>
</dbReference>
<dbReference type="PANTHER" id="PTHR24345:SF0">
    <property type="entry name" value="CELL CYCLE SERINE_THREONINE-PROTEIN KINASE CDC5_MSD2"/>
    <property type="match status" value="1"/>
</dbReference>
<feature type="domain" description="POLO box" evidence="14">
    <location>
        <begin position="392"/>
        <end position="470"/>
    </location>
</feature>
<keyword evidence="6" id="KW-0677">Repeat</keyword>
<dbReference type="GO" id="GO:0007052">
    <property type="term" value="P:mitotic spindle organization"/>
    <property type="evidence" value="ECO:0007669"/>
    <property type="project" value="TreeGrafter"/>
</dbReference>
<evidence type="ECO:0000313" key="15">
    <source>
        <dbReference type="EMBL" id="CAE1329875.1"/>
    </source>
</evidence>
<name>A0A812ENI6_ACAPH</name>
<dbReference type="Pfam" id="PF00069">
    <property type="entry name" value="Pkinase"/>
    <property type="match status" value="1"/>
</dbReference>
<dbReference type="GO" id="GO:0000922">
    <property type="term" value="C:spindle pole"/>
    <property type="evidence" value="ECO:0007669"/>
    <property type="project" value="TreeGrafter"/>
</dbReference>
<feature type="domain" description="POLO box" evidence="14">
    <location>
        <begin position="495"/>
        <end position="579"/>
    </location>
</feature>
<comment type="caution">
    <text evidence="15">The sequence shown here is derived from an EMBL/GenBank/DDBJ whole genome shotgun (WGS) entry which is preliminary data.</text>
</comment>
<dbReference type="CDD" id="cd13118">
    <property type="entry name" value="POLO_box_1"/>
    <property type="match status" value="1"/>
</dbReference>
<evidence type="ECO:0000256" key="4">
    <source>
        <dbReference type="ARBA" id="ARBA00022527"/>
    </source>
</evidence>
<dbReference type="GO" id="GO:0005524">
    <property type="term" value="F:ATP binding"/>
    <property type="evidence" value="ECO:0007669"/>
    <property type="project" value="UniProtKB-KW"/>
</dbReference>
<dbReference type="Gene3D" id="3.30.1120.30">
    <property type="entry name" value="POLO box domain"/>
    <property type="match status" value="2"/>
</dbReference>
<comment type="subcellular location">
    <subcellularLocation>
        <location evidence="1">Cytoplasm</location>
    </subcellularLocation>
</comment>
<evidence type="ECO:0000256" key="12">
    <source>
        <dbReference type="SAM" id="MobiDB-lite"/>
    </source>
</evidence>
<evidence type="ECO:0000259" key="13">
    <source>
        <dbReference type="PROSITE" id="PS50011"/>
    </source>
</evidence>
<dbReference type="SMART" id="SM00220">
    <property type="entry name" value="S_TKc"/>
    <property type="match status" value="1"/>
</dbReference>
<sequence length="585" mass="67340">MIDLNTNVVYAGKIIPHSRIAKRNQKLKILREVELHKDLKHKHVVEFHSYFEDNENVYIILENCPRKSLVHVLKNRKYLTEEEVRYYVKQLIEGVKYINKKNIIHRDLKLGNMLLNENMNVKIADFGLATRVRHEGEKKMTVCGTPNYIAPEVLQKKGHSFEADIWAIGCITYALLVGRPPFETSTLKETYLRITSNTYTIPSNISLTAKRFITKCLQPQPDQRPSIDEILFDDFFTSGYMPRELSTSCCTSAPTFPKHPKQNRPLSYAVPASQCDNVTVITSVLNRLKADTESENWESPEFNETKSKTPNSQQCFDRELSPVLAATPKDSGFDSSPYDLSNPQQLESFPVYRRASNLLDILGTCLDHMPKDVNHEIELPASINFNSSDIVWVTKWVDYSNKYGFGFQLSNNSIGVFFNDTSRIIIGPDNRSLQYYDVTDSRSTYTTDCIPEELDKKTTLLLYFARYMDEHLIKGGNFADGWQKSVEDPWSGNLYLKKWFRTTKAIVMYLTDGTLQVNFFIDHTKIILSPSQNTYFVTYIDENRLARTYSIVSLIKHGCQPDIVQRLEFTHSMLKNLVDIEGDNI</sequence>
<comment type="catalytic activity">
    <reaction evidence="11">
        <text>L-seryl-[protein] + ATP = O-phospho-L-seryl-[protein] + ADP + H(+)</text>
        <dbReference type="Rhea" id="RHEA:17989"/>
        <dbReference type="Rhea" id="RHEA-COMP:9863"/>
        <dbReference type="Rhea" id="RHEA-COMP:11604"/>
        <dbReference type="ChEBI" id="CHEBI:15378"/>
        <dbReference type="ChEBI" id="CHEBI:29999"/>
        <dbReference type="ChEBI" id="CHEBI:30616"/>
        <dbReference type="ChEBI" id="CHEBI:83421"/>
        <dbReference type="ChEBI" id="CHEBI:456216"/>
        <dbReference type="EC" id="2.7.11.21"/>
    </reaction>
</comment>
<dbReference type="PROSITE" id="PS50078">
    <property type="entry name" value="POLO_BOX"/>
    <property type="match status" value="2"/>
</dbReference>
<organism evidence="15 16">
    <name type="scientific">Acanthosepion pharaonis</name>
    <name type="common">Pharaoh cuttlefish</name>
    <name type="synonym">Sepia pharaonis</name>
    <dbReference type="NCBI Taxonomy" id="158019"/>
    <lineage>
        <taxon>Eukaryota</taxon>
        <taxon>Metazoa</taxon>
        <taxon>Spiralia</taxon>
        <taxon>Lophotrochozoa</taxon>
        <taxon>Mollusca</taxon>
        <taxon>Cephalopoda</taxon>
        <taxon>Coleoidea</taxon>
        <taxon>Decapodiformes</taxon>
        <taxon>Sepiida</taxon>
        <taxon>Sepiina</taxon>
        <taxon>Sepiidae</taxon>
        <taxon>Acanthosepion</taxon>
    </lineage>
</organism>
<dbReference type="InterPro" id="IPR033701">
    <property type="entry name" value="POLO_box_1"/>
</dbReference>